<evidence type="ECO:0000313" key="1">
    <source>
        <dbReference type="EMBL" id="MCI69632.1"/>
    </source>
</evidence>
<sequence length="46" mass="5388">YRGRAHTDEEYEQMLQTLALASVDWTWSRDGQRLRLKSSAMQSMPS</sequence>
<proteinExistence type="predicted"/>
<dbReference type="EMBL" id="LXQA010760076">
    <property type="protein sequence ID" value="MCI69632.1"/>
    <property type="molecule type" value="Genomic_DNA"/>
</dbReference>
<dbReference type="AlphaFoldDB" id="A0A392U8C6"/>
<feature type="non-terminal residue" evidence="1">
    <location>
        <position position="1"/>
    </location>
</feature>
<comment type="caution">
    <text evidence="1">The sequence shown here is derived from an EMBL/GenBank/DDBJ whole genome shotgun (WGS) entry which is preliminary data.</text>
</comment>
<name>A0A392U8C6_9FABA</name>
<protein>
    <submittedName>
        <fullName evidence="1">Uncharacterized protein</fullName>
    </submittedName>
</protein>
<dbReference type="Proteomes" id="UP000265520">
    <property type="component" value="Unassembled WGS sequence"/>
</dbReference>
<keyword evidence="2" id="KW-1185">Reference proteome</keyword>
<organism evidence="1 2">
    <name type="scientific">Trifolium medium</name>
    <dbReference type="NCBI Taxonomy" id="97028"/>
    <lineage>
        <taxon>Eukaryota</taxon>
        <taxon>Viridiplantae</taxon>
        <taxon>Streptophyta</taxon>
        <taxon>Embryophyta</taxon>
        <taxon>Tracheophyta</taxon>
        <taxon>Spermatophyta</taxon>
        <taxon>Magnoliopsida</taxon>
        <taxon>eudicotyledons</taxon>
        <taxon>Gunneridae</taxon>
        <taxon>Pentapetalae</taxon>
        <taxon>rosids</taxon>
        <taxon>fabids</taxon>
        <taxon>Fabales</taxon>
        <taxon>Fabaceae</taxon>
        <taxon>Papilionoideae</taxon>
        <taxon>50 kb inversion clade</taxon>
        <taxon>NPAAA clade</taxon>
        <taxon>Hologalegina</taxon>
        <taxon>IRL clade</taxon>
        <taxon>Trifolieae</taxon>
        <taxon>Trifolium</taxon>
    </lineage>
</organism>
<evidence type="ECO:0000313" key="2">
    <source>
        <dbReference type="Proteomes" id="UP000265520"/>
    </source>
</evidence>
<accession>A0A392U8C6</accession>
<reference evidence="1 2" key="1">
    <citation type="journal article" date="2018" name="Front. Plant Sci.">
        <title>Red Clover (Trifolium pratense) and Zigzag Clover (T. medium) - A Picture of Genomic Similarities and Differences.</title>
        <authorList>
            <person name="Dluhosova J."/>
            <person name="Istvanek J."/>
            <person name="Nedelnik J."/>
            <person name="Repkova J."/>
        </authorList>
    </citation>
    <scope>NUCLEOTIDE SEQUENCE [LARGE SCALE GENOMIC DNA]</scope>
    <source>
        <strain evidence="2">cv. 10/8</strain>
        <tissue evidence="1">Leaf</tissue>
    </source>
</reference>